<dbReference type="EC" id="3.1.26.4" evidence="11"/>
<dbReference type="InterPro" id="IPR001352">
    <property type="entry name" value="RNase_HII/HIII"/>
</dbReference>
<dbReference type="InterPro" id="IPR036397">
    <property type="entry name" value="RNaseH_sf"/>
</dbReference>
<dbReference type="KEGG" id="mphe:HGG69_01900"/>
<comment type="catalytic activity">
    <reaction evidence="1 10 11">
        <text>Endonucleolytic cleavage to 5'-phosphomonoester.</text>
        <dbReference type="EC" id="3.1.26.4"/>
    </reaction>
</comment>
<dbReference type="GO" id="GO:0046872">
    <property type="term" value="F:metal ion binding"/>
    <property type="evidence" value="ECO:0007669"/>
    <property type="project" value="UniProtKB-KW"/>
</dbReference>
<dbReference type="PANTHER" id="PTHR10954:SF23">
    <property type="entry name" value="RIBONUCLEASE"/>
    <property type="match status" value="1"/>
</dbReference>
<keyword evidence="5" id="KW-0963">Cytoplasm</keyword>
<name>A0A858U1R4_9MOLU</name>
<organism evidence="13 14">
    <name type="scientific">Mycoplasma phocoenae</name>
    <dbReference type="NCBI Taxonomy" id="754517"/>
    <lineage>
        <taxon>Bacteria</taxon>
        <taxon>Bacillati</taxon>
        <taxon>Mycoplasmatota</taxon>
        <taxon>Mollicutes</taxon>
        <taxon>Mycoplasmataceae</taxon>
        <taxon>Mycoplasma</taxon>
    </lineage>
</organism>
<protein>
    <recommendedName>
        <fullName evidence="11">Ribonuclease</fullName>
        <ecNumber evidence="11">3.1.26.4</ecNumber>
    </recommendedName>
</protein>
<feature type="binding site" evidence="10">
    <location>
        <position position="16"/>
    </location>
    <ligand>
        <name>a divalent metal cation</name>
        <dbReference type="ChEBI" id="CHEBI:60240"/>
    </ligand>
</feature>
<feature type="binding site" evidence="10">
    <location>
        <position position="115"/>
    </location>
    <ligand>
        <name>a divalent metal cation</name>
        <dbReference type="ChEBI" id="CHEBI:60240"/>
    </ligand>
</feature>
<dbReference type="Gene3D" id="3.30.420.10">
    <property type="entry name" value="Ribonuclease H-like superfamily/Ribonuclease H"/>
    <property type="match status" value="1"/>
</dbReference>
<dbReference type="GO" id="GO:0005737">
    <property type="term" value="C:cytoplasm"/>
    <property type="evidence" value="ECO:0007669"/>
    <property type="project" value="UniProtKB-SubCell"/>
</dbReference>
<evidence type="ECO:0000256" key="2">
    <source>
        <dbReference type="ARBA" id="ARBA00004065"/>
    </source>
</evidence>
<evidence type="ECO:0000256" key="4">
    <source>
        <dbReference type="ARBA" id="ARBA00008378"/>
    </source>
</evidence>
<evidence type="ECO:0000313" key="14">
    <source>
        <dbReference type="Proteomes" id="UP000501060"/>
    </source>
</evidence>
<evidence type="ECO:0000256" key="6">
    <source>
        <dbReference type="ARBA" id="ARBA00022722"/>
    </source>
</evidence>
<evidence type="ECO:0000313" key="13">
    <source>
        <dbReference type="EMBL" id="QJG67064.1"/>
    </source>
</evidence>
<accession>A0A858U1R4</accession>
<proteinExistence type="inferred from homology"/>
<dbReference type="PROSITE" id="PS51975">
    <property type="entry name" value="RNASE_H_2"/>
    <property type="match status" value="1"/>
</dbReference>
<reference evidence="13 14" key="1">
    <citation type="submission" date="2020-04" db="EMBL/GenBank/DDBJ databases">
        <title>Novel Mycoplasma species detected in Phocoena phocoena (harbor porpoise) from the USA.</title>
        <authorList>
            <person name="Volokhov D.V."/>
        </authorList>
    </citation>
    <scope>NUCLEOTIDE SEQUENCE [LARGE SCALE GENOMIC DNA]</scope>
    <source>
        <strain evidence="13 14">Phocoena C-264-GEN</strain>
    </source>
</reference>
<evidence type="ECO:0000256" key="9">
    <source>
        <dbReference type="ARBA" id="ARBA00022801"/>
    </source>
</evidence>
<sequence>MMKKMNNIQDYIGCDETGVGDFYGPIVFVAAYIPVKNIQKIIDLGVKDSKKITDKKIMEIAPKLMELSIYRKSALSQQGNNKLAKFLNTNEVKLLYHFKNINAMEKEINKDSFIDQFSTLLSIEKYKTKLLKTSLDFKIPENNVLYETKAEDKILSVAVASIIARYLFLQAMSIQNEKYKVIFPLGASNKNIAFGKEFVKIYGKDELYNVAKANFKTIDEIIGSESK</sequence>
<dbReference type="SUPFAM" id="SSF53098">
    <property type="entry name" value="Ribonuclease H-like"/>
    <property type="match status" value="1"/>
</dbReference>
<keyword evidence="8 10" id="KW-0255">Endonuclease</keyword>
<evidence type="ECO:0000256" key="11">
    <source>
        <dbReference type="RuleBase" id="RU003515"/>
    </source>
</evidence>
<comment type="cofactor">
    <cofactor evidence="10">
        <name>Mn(2+)</name>
        <dbReference type="ChEBI" id="CHEBI:29035"/>
    </cofactor>
    <cofactor evidence="10">
        <name>Mg(2+)</name>
        <dbReference type="ChEBI" id="CHEBI:18420"/>
    </cofactor>
    <text evidence="10">Manganese or magnesium. Binds 1 divalent metal ion per monomer in the absence of substrate. May bind a second metal ion after substrate binding.</text>
</comment>
<dbReference type="GO" id="GO:0032299">
    <property type="term" value="C:ribonuclease H2 complex"/>
    <property type="evidence" value="ECO:0007669"/>
    <property type="project" value="TreeGrafter"/>
</dbReference>
<comment type="subcellular location">
    <subcellularLocation>
        <location evidence="3">Cytoplasm</location>
    </subcellularLocation>
</comment>
<dbReference type="Pfam" id="PF01351">
    <property type="entry name" value="RNase_HII"/>
    <property type="match status" value="1"/>
</dbReference>
<keyword evidence="9 10" id="KW-0378">Hydrolase</keyword>
<dbReference type="AlphaFoldDB" id="A0A858U1R4"/>
<dbReference type="GO" id="GO:0043137">
    <property type="term" value="P:DNA replication, removal of RNA primer"/>
    <property type="evidence" value="ECO:0007669"/>
    <property type="project" value="TreeGrafter"/>
</dbReference>
<evidence type="ECO:0000256" key="3">
    <source>
        <dbReference type="ARBA" id="ARBA00004496"/>
    </source>
</evidence>
<comment type="function">
    <text evidence="2 11">Endonuclease that specifically degrades the RNA of RNA-DNA hybrids.</text>
</comment>
<dbReference type="GO" id="GO:0004523">
    <property type="term" value="F:RNA-DNA hybrid ribonuclease activity"/>
    <property type="evidence" value="ECO:0007669"/>
    <property type="project" value="UniProtKB-UniRule"/>
</dbReference>
<dbReference type="PANTHER" id="PTHR10954">
    <property type="entry name" value="RIBONUCLEASE H2 SUBUNIT A"/>
    <property type="match status" value="1"/>
</dbReference>
<dbReference type="EMBL" id="CP051481">
    <property type="protein sequence ID" value="QJG67064.1"/>
    <property type="molecule type" value="Genomic_DNA"/>
</dbReference>
<evidence type="ECO:0000259" key="12">
    <source>
        <dbReference type="PROSITE" id="PS51975"/>
    </source>
</evidence>
<dbReference type="InterPro" id="IPR012337">
    <property type="entry name" value="RNaseH-like_sf"/>
</dbReference>
<comment type="similarity">
    <text evidence="4">Belongs to the RNase HII family. RnhC subfamily.</text>
</comment>
<feature type="binding site" evidence="10">
    <location>
        <position position="15"/>
    </location>
    <ligand>
        <name>a divalent metal cation</name>
        <dbReference type="ChEBI" id="CHEBI:60240"/>
    </ligand>
</feature>
<keyword evidence="7 10" id="KW-0479">Metal-binding</keyword>
<gene>
    <name evidence="13" type="ORF">HGG69_01900</name>
</gene>
<evidence type="ECO:0000256" key="8">
    <source>
        <dbReference type="ARBA" id="ARBA00022759"/>
    </source>
</evidence>
<dbReference type="Proteomes" id="UP000501060">
    <property type="component" value="Chromosome"/>
</dbReference>
<feature type="domain" description="RNase H type-2" evidence="12">
    <location>
        <begin position="9"/>
        <end position="227"/>
    </location>
</feature>
<evidence type="ECO:0000256" key="5">
    <source>
        <dbReference type="ARBA" id="ARBA00022490"/>
    </source>
</evidence>
<dbReference type="GO" id="GO:0006298">
    <property type="term" value="P:mismatch repair"/>
    <property type="evidence" value="ECO:0007669"/>
    <property type="project" value="TreeGrafter"/>
</dbReference>
<keyword evidence="6 10" id="KW-0540">Nuclease</keyword>
<evidence type="ECO:0000256" key="1">
    <source>
        <dbReference type="ARBA" id="ARBA00000077"/>
    </source>
</evidence>
<evidence type="ECO:0000256" key="7">
    <source>
        <dbReference type="ARBA" id="ARBA00022723"/>
    </source>
</evidence>
<dbReference type="CDD" id="cd06590">
    <property type="entry name" value="RNase_HII_bacteria_HIII_like"/>
    <property type="match status" value="1"/>
</dbReference>
<keyword evidence="14" id="KW-1185">Reference proteome</keyword>
<dbReference type="InterPro" id="IPR024567">
    <property type="entry name" value="RNase_HII/HIII_dom"/>
</dbReference>
<dbReference type="GO" id="GO:0003723">
    <property type="term" value="F:RNA binding"/>
    <property type="evidence" value="ECO:0007669"/>
    <property type="project" value="UniProtKB-UniRule"/>
</dbReference>
<evidence type="ECO:0000256" key="10">
    <source>
        <dbReference type="PROSITE-ProRule" id="PRU01319"/>
    </source>
</evidence>